<organism evidence="1">
    <name type="scientific">Streptococcus suis</name>
    <dbReference type="NCBI Taxonomy" id="1307"/>
    <lineage>
        <taxon>Bacteria</taxon>
        <taxon>Bacillati</taxon>
        <taxon>Bacillota</taxon>
        <taxon>Bacilli</taxon>
        <taxon>Lactobacillales</taxon>
        <taxon>Streptococcaceae</taxon>
        <taxon>Streptococcus</taxon>
    </lineage>
</organism>
<dbReference type="EMBL" id="KX077882">
    <property type="protein sequence ID" value="ANJ63992.1"/>
    <property type="molecule type" value="Genomic_DNA"/>
</dbReference>
<dbReference type="InterPro" id="IPR013324">
    <property type="entry name" value="RNA_pol_sigma_r3/r4-like"/>
</dbReference>
<protein>
    <submittedName>
        <fullName evidence="1">RNA polymerase ECF-type sigma factor</fullName>
    </submittedName>
</protein>
<dbReference type="InterPro" id="IPR036388">
    <property type="entry name" value="WH-like_DNA-bd_sf"/>
</dbReference>
<dbReference type="Gene3D" id="1.10.10.10">
    <property type="entry name" value="Winged helix-like DNA-binding domain superfamily/Winged helix DNA-binding domain"/>
    <property type="match status" value="1"/>
</dbReference>
<sequence length="171" mass="20166">MPKSLDERMVEEERNETLYKAVGSLPEIQRRRFLLYYEYEFNFYQIAAMEHCTASAIQKSVAIAKEKVKAEIEEISPTVTDTARKRNLFFICVGLAALHTLTFFRGSKSIFKEVNAYVQRKQRHRPKGGKPCRSYRQSTPKRSFMNRLRNHPLWWTALSRQAYRCSAAHRR</sequence>
<dbReference type="AlphaFoldDB" id="A0A1X9I235"/>
<accession>A0A1X9I235</accession>
<dbReference type="SUPFAM" id="SSF88659">
    <property type="entry name" value="Sigma3 and sigma4 domains of RNA polymerase sigma factors"/>
    <property type="match status" value="1"/>
</dbReference>
<reference evidence="1" key="1">
    <citation type="journal article" date="2016" name="Front. Cell. Infect. Microbiol.">
        <title>Evolution and Diversity of the Antimicrobial Resistance Associated Mobilome in Streptococcus suis: A Probable Mobile Genetic Elements Reservoir for Other Streptococci.</title>
        <authorList>
            <person name="Huang J."/>
            <person name="Ma J."/>
            <person name="Shang K."/>
            <person name="Hu X."/>
            <person name="Liang Y."/>
            <person name="Li D."/>
            <person name="Wu Z."/>
            <person name="Dai L."/>
            <person name="Chen L."/>
            <person name="Wang L."/>
        </authorList>
    </citation>
    <scope>NUCLEOTIDE SEQUENCE</scope>
    <source>
        <strain evidence="1">ZJ20091101</strain>
    </source>
</reference>
<evidence type="ECO:0000313" key="1">
    <source>
        <dbReference type="EMBL" id="ANJ63992.1"/>
    </source>
</evidence>
<name>A0A1X9I235_STRSU</name>
<proteinExistence type="predicted"/>